<evidence type="ECO:0000256" key="2">
    <source>
        <dbReference type="ARBA" id="ARBA00006576"/>
    </source>
</evidence>
<comment type="caution">
    <text evidence="8">The sequence shown here is derived from an EMBL/GenBank/DDBJ whole genome shotgun (WGS) entry which is preliminary data.</text>
</comment>
<sequence>MKKDNVLNWDGYFMALAKVSAMRSKDPSTKVGACIINNERRVVALGYNGMPKGLDEEFPWNREGISPKETKYPYVIHAEMNAILNAYQKFENCLIYTTLFPCSSCAKTLAQSGIIEVIYEQDKYHNTEDGWIARKILKIAGIKTRKIDVDTSVLVNVGDNNYKG</sequence>
<gene>
    <name evidence="8" type="ORF">MADP07_00394</name>
</gene>
<evidence type="ECO:0000256" key="3">
    <source>
        <dbReference type="ARBA" id="ARBA00022723"/>
    </source>
</evidence>
<dbReference type="GO" id="GO:0004132">
    <property type="term" value="F:dCMP deaminase activity"/>
    <property type="evidence" value="ECO:0007669"/>
    <property type="project" value="TreeGrafter"/>
</dbReference>
<dbReference type="AlphaFoldDB" id="A0A9Q3QDB3"/>
<evidence type="ECO:0000313" key="9">
    <source>
        <dbReference type="Proteomes" id="UP000746160"/>
    </source>
</evidence>
<accession>A0A9Q3QDB3</accession>
<comment type="similarity">
    <text evidence="2">Belongs to the cytidine and deoxycytidylate deaminase family.</text>
</comment>
<reference evidence="8" key="1">
    <citation type="journal article" date="2021" name="Genes Genomics">
        <title>Comparative genomic analysis of Mycoplasma anatis strains.</title>
        <authorList>
            <person name="Zhou Q."/>
            <person name="Mai K."/>
            <person name="Yang D."/>
            <person name="Liu J."/>
            <person name="Yan Z."/>
            <person name="Luo C."/>
            <person name="Tan Y."/>
            <person name="Cao S."/>
            <person name="Zhou Q."/>
            <person name="Chen L."/>
            <person name="Chen F."/>
        </authorList>
    </citation>
    <scope>NUCLEOTIDE SEQUENCE</scope>
    <source>
        <strain evidence="8">DP07</strain>
    </source>
</reference>
<evidence type="ECO:0000313" key="8">
    <source>
        <dbReference type="EMBL" id="MBW0602671.1"/>
    </source>
</evidence>
<name>A0A9Q3QDB3_9BACT</name>
<dbReference type="GO" id="GO:0009165">
    <property type="term" value="P:nucleotide biosynthetic process"/>
    <property type="evidence" value="ECO:0007669"/>
    <property type="project" value="UniProtKB-KW"/>
</dbReference>
<dbReference type="GO" id="GO:0008270">
    <property type="term" value="F:zinc ion binding"/>
    <property type="evidence" value="ECO:0007669"/>
    <property type="project" value="InterPro"/>
</dbReference>
<dbReference type="Proteomes" id="UP000746160">
    <property type="component" value="Unassembled WGS sequence"/>
</dbReference>
<dbReference type="PANTHER" id="PTHR11086">
    <property type="entry name" value="DEOXYCYTIDYLATE DEAMINASE-RELATED"/>
    <property type="match status" value="1"/>
</dbReference>
<dbReference type="InterPro" id="IPR015517">
    <property type="entry name" value="dCMP_deaminase-rel"/>
</dbReference>
<dbReference type="PANTHER" id="PTHR11086:SF18">
    <property type="entry name" value="DEOXYCYTIDYLATE DEAMINASE"/>
    <property type="match status" value="1"/>
</dbReference>
<evidence type="ECO:0000256" key="4">
    <source>
        <dbReference type="ARBA" id="ARBA00022727"/>
    </source>
</evidence>
<proteinExistence type="inferred from homology"/>
<dbReference type="InterPro" id="IPR016192">
    <property type="entry name" value="APOBEC/CMP_deaminase_Zn-bd"/>
</dbReference>
<evidence type="ECO:0000256" key="1">
    <source>
        <dbReference type="ARBA" id="ARBA00001947"/>
    </source>
</evidence>
<dbReference type="EMBL" id="JABZFG010000005">
    <property type="protein sequence ID" value="MBW0602671.1"/>
    <property type="molecule type" value="Genomic_DNA"/>
</dbReference>
<organism evidence="8 9">
    <name type="scientific">Mycoplasmopsis anatis</name>
    <dbReference type="NCBI Taxonomy" id="171279"/>
    <lineage>
        <taxon>Bacteria</taxon>
        <taxon>Bacillati</taxon>
        <taxon>Mycoplasmatota</taxon>
        <taxon>Mycoplasmoidales</taxon>
        <taxon>Metamycoplasmataceae</taxon>
        <taxon>Mycoplasmopsis</taxon>
    </lineage>
</organism>
<evidence type="ECO:0000256" key="6">
    <source>
        <dbReference type="ARBA" id="ARBA00022833"/>
    </source>
</evidence>
<dbReference type="GO" id="GO:0005737">
    <property type="term" value="C:cytoplasm"/>
    <property type="evidence" value="ECO:0007669"/>
    <property type="project" value="TreeGrafter"/>
</dbReference>
<dbReference type="CDD" id="cd01286">
    <property type="entry name" value="deoxycytidylate_deaminase"/>
    <property type="match status" value="1"/>
</dbReference>
<keyword evidence="5" id="KW-0378">Hydrolase</keyword>
<keyword evidence="4" id="KW-0545">Nucleotide biosynthesis</keyword>
<dbReference type="PROSITE" id="PS51747">
    <property type="entry name" value="CYT_DCMP_DEAMINASES_2"/>
    <property type="match status" value="1"/>
</dbReference>
<protein>
    <submittedName>
        <fullName evidence="8">Cytidine deaminase</fullName>
    </submittedName>
</protein>
<keyword evidence="6" id="KW-0862">Zinc</keyword>
<dbReference type="InterPro" id="IPR016473">
    <property type="entry name" value="dCMP_deaminase"/>
</dbReference>
<dbReference type="InterPro" id="IPR035105">
    <property type="entry name" value="Deoxycytidylate_deaminase_dom"/>
</dbReference>
<dbReference type="Pfam" id="PF00383">
    <property type="entry name" value="dCMP_cyt_deam_1"/>
    <property type="match status" value="1"/>
</dbReference>
<dbReference type="RefSeq" id="WP_218675417.1">
    <property type="nucleotide sequence ID" value="NZ_JABZFG010000005.1"/>
</dbReference>
<dbReference type="PROSITE" id="PS00903">
    <property type="entry name" value="CYT_DCMP_DEAMINASES_1"/>
    <property type="match status" value="1"/>
</dbReference>
<feature type="domain" description="CMP/dCMP-type deaminase" evidence="7">
    <location>
        <begin position="8"/>
        <end position="134"/>
    </location>
</feature>
<evidence type="ECO:0000259" key="7">
    <source>
        <dbReference type="PROSITE" id="PS51747"/>
    </source>
</evidence>
<dbReference type="InterPro" id="IPR002125">
    <property type="entry name" value="CMP_dCMP_dom"/>
</dbReference>
<dbReference type="FunFam" id="3.40.140.10:FF:000021">
    <property type="entry name" value="Deoxycytidylate deaminase"/>
    <property type="match status" value="1"/>
</dbReference>
<comment type="cofactor">
    <cofactor evidence="1">
        <name>Zn(2+)</name>
        <dbReference type="ChEBI" id="CHEBI:29105"/>
    </cofactor>
</comment>
<keyword evidence="3" id="KW-0479">Metal-binding</keyword>
<dbReference type="PIRSF" id="PIRSF006019">
    <property type="entry name" value="dCMP_deaminase"/>
    <property type="match status" value="1"/>
</dbReference>
<evidence type="ECO:0000256" key="5">
    <source>
        <dbReference type="ARBA" id="ARBA00022801"/>
    </source>
</evidence>